<dbReference type="PROSITE" id="PS51201">
    <property type="entry name" value="RCK_N"/>
    <property type="match status" value="1"/>
</dbReference>
<dbReference type="InterPro" id="IPR036291">
    <property type="entry name" value="NAD(P)-bd_dom_sf"/>
</dbReference>
<keyword evidence="3" id="KW-0050">Antiport</keyword>
<keyword evidence="6" id="KW-0630">Potassium</keyword>
<keyword evidence="14" id="KW-1185">Reference proteome</keyword>
<dbReference type="InterPro" id="IPR006153">
    <property type="entry name" value="Cation/H_exchanger_TM"/>
</dbReference>
<evidence type="ECO:0000256" key="2">
    <source>
        <dbReference type="ARBA" id="ARBA00022448"/>
    </source>
</evidence>
<feature type="transmembrane region" description="Helical" evidence="10">
    <location>
        <begin position="151"/>
        <end position="174"/>
    </location>
</feature>
<dbReference type="GO" id="GO:0006813">
    <property type="term" value="P:potassium ion transport"/>
    <property type="evidence" value="ECO:0007669"/>
    <property type="project" value="UniProtKB-KW"/>
</dbReference>
<evidence type="ECO:0000256" key="10">
    <source>
        <dbReference type="SAM" id="Phobius"/>
    </source>
</evidence>
<dbReference type="Gene3D" id="3.40.50.720">
    <property type="entry name" value="NAD(P)-binding Rossmann-like Domain"/>
    <property type="match status" value="1"/>
</dbReference>
<evidence type="ECO:0000256" key="7">
    <source>
        <dbReference type="ARBA" id="ARBA00022989"/>
    </source>
</evidence>
<dbReference type="GO" id="GO:0015297">
    <property type="term" value="F:antiporter activity"/>
    <property type="evidence" value="ECO:0007669"/>
    <property type="project" value="UniProtKB-KW"/>
</dbReference>
<feature type="transmembrane region" description="Helical" evidence="10">
    <location>
        <begin position="53"/>
        <end position="74"/>
    </location>
</feature>
<dbReference type="Pfam" id="PF02080">
    <property type="entry name" value="TrkA_C"/>
    <property type="match status" value="1"/>
</dbReference>
<evidence type="ECO:0000256" key="6">
    <source>
        <dbReference type="ARBA" id="ARBA00022958"/>
    </source>
</evidence>
<dbReference type="PANTHER" id="PTHR46157:SF4">
    <property type="entry name" value="K(+) EFFLUX ANTIPORTER 3, CHLOROPLASTIC"/>
    <property type="match status" value="1"/>
</dbReference>
<dbReference type="Proteomes" id="UP000217763">
    <property type="component" value="Chromosome"/>
</dbReference>
<keyword evidence="4" id="KW-0633">Potassium transport</keyword>
<feature type="transmembrane region" description="Helical" evidence="10">
    <location>
        <begin position="296"/>
        <end position="318"/>
    </location>
</feature>
<feature type="transmembrane region" description="Helical" evidence="10">
    <location>
        <begin position="180"/>
        <end position="203"/>
    </location>
</feature>
<keyword evidence="9 10" id="KW-0472">Membrane</keyword>
<gene>
    <name evidence="13" type="ORF">AN401_08590</name>
</gene>
<keyword evidence="2" id="KW-0813">Transport</keyword>
<feature type="domain" description="RCK C-terminal" evidence="12">
    <location>
        <begin position="573"/>
        <end position="657"/>
    </location>
</feature>
<dbReference type="InterPro" id="IPR038770">
    <property type="entry name" value="Na+/solute_symporter_sf"/>
</dbReference>
<dbReference type="Pfam" id="PF00999">
    <property type="entry name" value="Na_H_Exchanger"/>
    <property type="match status" value="1"/>
</dbReference>
<feature type="transmembrane region" description="Helical" evidence="10">
    <location>
        <begin position="238"/>
        <end position="255"/>
    </location>
</feature>
<evidence type="ECO:0000313" key="14">
    <source>
        <dbReference type="Proteomes" id="UP000217763"/>
    </source>
</evidence>
<evidence type="ECO:0000259" key="12">
    <source>
        <dbReference type="PROSITE" id="PS51202"/>
    </source>
</evidence>
<dbReference type="PANTHER" id="PTHR46157">
    <property type="entry name" value="K(+) EFFLUX ANTIPORTER 3, CHLOROPLASTIC"/>
    <property type="match status" value="1"/>
</dbReference>
<dbReference type="Pfam" id="PF02254">
    <property type="entry name" value="TrkA_N"/>
    <property type="match status" value="1"/>
</dbReference>
<dbReference type="GO" id="GO:0008324">
    <property type="term" value="F:monoatomic cation transmembrane transporter activity"/>
    <property type="evidence" value="ECO:0007669"/>
    <property type="project" value="InterPro"/>
</dbReference>
<feature type="transmembrane region" description="Helical" evidence="10">
    <location>
        <begin position="6"/>
        <end position="24"/>
    </location>
</feature>
<dbReference type="InterPro" id="IPR006037">
    <property type="entry name" value="RCK_C"/>
</dbReference>
<dbReference type="Gene3D" id="1.20.1530.20">
    <property type="match status" value="1"/>
</dbReference>
<dbReference type="PROSITE" id="PS51202">
    <property type="entry name" value="RCK_C"/>
    <property type="match status" value="1"/>
</dbReference>
<dbReference type="SUPFAM" id="SSF116726">
    <property type="entry name" value="TrkA C-terminal domain-like"/>
    <property type="match status" value="1"/>
</dbReference>
<sequence>MIEQTLTQLLLLLGLTVFIVLVFQRLRIPPSLGYLLVGVLLGSHTAGPVLEEHYIKLIAEFGIVFLLFTIGLSFSLSQIYALRHLILGLGTAQVALTTAVVALLLWAMGMPGIAAFVIGAVFAQSSTTIISKQLAEQGEEQTRHGKLGTTLSVFQDITAVPFVIIIPVLGIAAAQEVAGALGIALVKALAAFAIVFLVGRYLLRPFFHMVSEQRSAELFTLTVLFVSLIAAWTTMSLGLSMAFGAFLAGMMLGETEFRHQVDSTVRPFRDVLLGLFFVSIGMLLDPALLPDIWLEALLGACALLLIKLLLVTAIVRWAKIDSPTAFRTGMVLAVGGEFGFALLAIALDAKVIAVLPAQIALTAVLFSMILAPFLIRFNQPLATWLFSLRNRSPIAEQGQEVPEGHHLNHHVIVCGYGRIGQIVGHFLENEHIPYIALDMDAKRVKDARLSGEPVFFADSADPSVLEAAGAGKARLLLIGHDDLSAALKTLAYLKRHHPKLPIMVRTRDETHVEELRTAGATEVIPETLEAGMMMASHAMLSLRVPLHKVASYIQQQRTSRYQMLRELFPGTTASLEGLDEQKADRLYPVQLQAESPVIGKRLAELDLASRGVIATVLVRDGKRSLSPGPDTLLQTGDVLVLFGTPDELEQIRWQLGAGQPGSTMVS</sequence>
<dbReference type="AlphaFoldDB" id="A0A291HNW8"/>
<reference evidence="14" key="1">
    <citation type="submission" date="2015-09" db="EMBL/GenBank/DDBJ databases">
        <authorList>
            <person name="Shao Z."/>
            <person name="Wang L."/>
        </authorList>
    </citation>
    <scope>NUCLEOTIDE SEQUENCE [LARGE SCALE GENOMIC DNA]</scope>
    <source>
        <strain evidence="14">F13-1</strain>
    </source>
</reference>
<organism evidence="13 14">
    <name type="scientific">Zobellella denitrificans</name>
    <dbReference type="NCBI Taxonomy" id="347534"/>
    <lineage>
        <taxon>Bacteria</taxon>
        <taxon>Pseudomonadati</taxon>
        <taxon>Pseudomonadota</taxon>
        <taxon>Gammaproteobacteria</taxon>
        <taxon>Aeromonadales</taxon>
        <taxon>Aeromonadaceae</taxon>
        <taxon>Zobellella</taxon>
    </lineage>
</organism>
<dbReference type="Gene3D" id="3.30.70.1450">
    <property type="entry name" value="Regulator of K+ conductance, C-terminal domain"/>
    <property type="match status" value="1"/>
</dbReference>
<name>A0A291HNW8_9GAMM</name>
<evidence type="ECO:0000256" key="5">
    <source>
        <dbReference type="ARBA" id="ARBA00022692"/>
    </source>
</evidence>
<evidence type="ECO:0000256" key="3">
    <source>
        <dbReference type="ARBA" id="ARBA00022449"/>
    </source>
</evidence>
<accession>A0A291HNW8</accession>
<feature type="domain" description="RCK N-terminal" evidence="11">
    <location>
        <begin position="408"/>
        <end position="525"/>
    </location>
</feature>
<dbReference type="SUPFAM" id="SSF51735">
    <property type="entry name" value="NAD(P)-binding Rossmann-fold domains"/>
    <property type="match status" value="1"/>
</dbReference>
<comment type="subcellular location">
    <subcellularLocation>
        <location evidence="1">Endomembrane system</location>
        <topology evidence="1">Multi-pass membrane protein</topology>
    </subcellularLocation>
</comment>
<dbReference type="KEGG" id="zdf:AN401_08590"/>
<keyword evidence="8" id="KW-0406">Ion transport</keyword>
<feature type="transmembrane region" description="Helical" evidence="10">
    <location>
        <begin position="330"/>
        <end position="347"/>
    </location>
</feature>
<dbReference type="InterPro" id="IPR036721">
    <property type="entry name" value="RCK_C_sf"/>
</dbReference>
<protein>
    <submittedName>
        <fullName evidence="13">Sodium:proton exchanger</fullName>
    </submittedName>
</protein>
<dbReference type="EMBL" id="CP012621">
    <property type="protein sequence ID" value="ATG73906.1"/>
    <property type="molecule type" value="Genomic_DNA"/>
</dbReference>
<evidence type="ECO:0000256" key="1">
    <source>
        <dbReference type="ARBA" id="ARBA00004127"/>
    </source>
</evidence>
<dbReference type="GO" id="GO:0012505">
    <property type="term" value="C:endomembrane system"/>
    <property type="evidence" value="ECO:0007669"/>
    <property type="project" value="UniProtKB-SubCell"/>
</dbReference>
<feature type="transmembrane region" description="Helical" evidence="10">
    <location>
        <begin position="267"/>
        <end position="284"/>
    </location>
</feature>
<dbReference type="GO" id="GO:1902600">
    <property type="term" value="P:proton transmembrane transport"/>
    <property type="evidence" value="ECO:0007669"/>
    <property type="project" value="InterPro"/>
</dbReference>
<proteinExistence type="predicted"/>
<feature type="transmembrane region" description="Helical" evidence="10">
    <location>
        <begin position="31"/>
        <end position="47"/>
    </location>
</feature>
<evidence type="ECO:0000259" key="11">
    <source>
        <dbReference type="PROSITE" id="PS51201"/>
    </source>
</evidence>
<keyword evidence="7 10" id="KW-1133">Transmembrane helix</keyword>
<dbReference type="InterPro" id="IPR003148">
    <property type="entry name" value="RCK_N"/>
</dbReference>
<dbReference type="FunFam" id="3.40.50.720:FF:000036">
    <property type="entry name" value="Glutathione-regulated potassium-efflux system protein KefB"/>
    <property type="match status" value="1"/>
</dbReference>
<evidence type="ECO:0000256" key="4">
    <source>
        <dbReference type="ARBA" id="ARBA00022538"/>
    </source>
</evidence>
<evidence type="ECO:0000256" key="9">
    <source>
        <dbReference type="ARBA" id="ARBA00023136"/>
    </source>
</evidence>
<feature type="transmembrane region" description="Helical" evidence="10">
    <location>
        <begin position="353"/>
        <end position="375"/>
    </location>
</feature>
<evidence type="ECO:0000313" key="13">
    <source>
        <dbReference type="EMBL" id="ATG73906.1"/>
    </source>
</evidence>
<dbReference type="GO" id="GO:0005886">
    <property type="term" value="C:plasma membrane"/>
    <property type="evidence" value="ECO:0007669"/>
    <property type="project" value="TreeGrafter"/>
</dbReference>
<evidence type="ECO:0000256" key="8">
    <source>
        <dbReference type="ARBA" id="ARBA00023065"/>
    </source>
</evidence>
<keyword evidence="5 10" id="KW-0812">Transmembrane</keyword>